<reference evidence="3 4" key="1">
    <citation type="journal article" date="2022" name="Nat. Genet.">
        <title>Improved pea reference genome and pan-genome highlight genomic features and evolutionary characteristics.</title>
        <authorList>
            <person name="Yang T."/>
            <person name="Liu R."/>
            <person name="Luo Y."/>
            <person name="Hu S."/>
            <person name="Wang D."/>
            <person name="Wang C."/>
            <person name="Pandey M.K."/>
            <person name="Ge S."/>
            <person name="Xu Q."/>
            <person name="Li N."/>
            <person name="Li G."/>
            <person name="Huang Y."/>
            <person name="Saxena R.K."/>
            <person name="Ji Y."/>
            <person name="Li M."/>
            <person name="Yan X."/>
            <person name="He Y."/>
            <person name="Liu Y."/>
            <person name="Wang X."/>
            <person name="Xiang C."/>
            <person name="Varshney R.K."/>
            <person name="Ding H."/>
            <person name="Gao S."/>
            <person name="Zong X."/>
        </authorList>
    </citation>
    <scope>NUCLEOTIDE SEQUENCE [LARGE SCALE GENOMIC DNA]</scope>
    <source>
        <strain evidence="3 4">cv. Zhongwan 6</strain>
    </source>
</reference>
<dbReference type="InterPro" id="IPR003832">
    <property type="entry name" value="DUF212"/>
</dbReference>
<dbReference type="EMBL" id="JAMSHJ010000003">
    <property type="protein sequence ID" value="KAI5423789.1"/>
    <property type="molecule type" value="Genomic_DNA"/>
</dbReference>
<name>A0A9D5AYZ4_PEA</name>
<dbReference type="Pfam" id="PF02681">
    <property type="entry name" value="DUF212"/>
    <property type="match status" value="1"/>
</dbReference>
<dbReference type="PANTHER" id="PTHR31446">
    <property type="entry name" value="ACID PHOSPHATASE/VANADIUM-DEPENDENT HALOPEROXIDASE-RELATED PROTEIN"/>
    <property type="match status" value="1"/>
</dbReference>
<feature type="region of interest" description="Disordered" evidence="1">
    <location>
        <begin position="1"/>
        <end position="23"/>
    </location>
</feature>
<organism evidence="3 4">
    <name type="scientific">Pisum sativum</name>
    <name type="common">Garden pea</name>
    <name type="synonym">Lathyrus oleraceus</name>
    <dbReference type="NCBI Taxonomy" id="3888"/>
    <lineage>
        <taxon>Eukaryota</taxon>
        <taxon>Viridiplantae</taxon>
        <taxon>Streptophyta</taxon>
        <taxon>Embryophyta</taxon>
        <taxon>Tracheophyta</taxon>
        <taxon>Spermatophyta</taxon>
        <taxon>Magnoliopsida</taxon>
        <taxon>eudicotyledons</taxon>
        <taxon>Gunneridae</taxon>
        <taxon>Pentapetalae</taxon>
        <taxon>rosids</taxon>
        <taxon>fabids</taxon>
        <taxon>Fabales</taxon>
        <taxon>Fabaceae</taxon>
        <taxon>Papilionoideae</taxon>
        <taxon>50 kb inversion clade</taxon>
        <taxon>NPAAA clade</taxon>
        <taxon>Hologalegina</taxon>
        <taxon>IRL clade</taxon>
        <taxon>Fabeae</taxon>
        <taxon>Lathyrus</taxon>
    </lineage>
</organism>
<evidence type="ECO:0000313" key="3">
    <source>
        <dbReference type="EMBL" id="KAI5423789.1"/>
    </source>
</evidence>
<dbReference type="Gramene" id="Psat3g002920.1">
    <property type="protein sequence ID" value="Psat3g002920.1.cds"/>
    <property type="gene ID" value="Psat3g002920"/>
</dbReference>
<evidence type="ECO:0000313" key="4">
    <source>
        <dbReference type="Proteomes" id="UP001058974"/>
    </source>
</evidence>
<protein>
    <submittedName>
        <fullName evidence="3">Uncharacterized protein</fullName>
    </submittedName>
</protein>
<feature type="transmembrane region" description="Helical" evidence="2">
    <location>
        <begin position="77"/>
        <end position="97"/>
    </location>
</feature>
<sequence length="218" mass="23299">MDSLLPLRSSSSSSSTLSSSSQPNHTLVSFPFMLASKRVANENMQEFFYLQNGGGLAVALTENAISFLPTLASNPTFLSAICALFVTQSSKVFLNFLKERQWNFRLMFASQGMPSTRSALCSALTTSVALTHGVAGSLFPVSMGFSLMVMCDAVAVRRHVGYQALVINRLLDALFKGPPVADEKLEEDVGDTASQVLAGALIGSAVAISCSLVFMLLR</sequence>
<dbReference type="OrthoDB" id="1716650at2759"/>
<dbReference type="Gramene" id="Psat03G0013900-T2">
    <property type="protein sequence ID" value="KAI5423789.1"/>
    <property type="gene ID" value="KIW84_030139"/>
</dbReference>
<keyword evidence="4" id="KW-1185">Reference proteome</keyword>
<comment type="caution">
    <text evidence="3">The sequence shown here is derived from an EMBL/GenBank/DDBJ whole genome shotgun (WGS) entry which is preliminary data.</text>
</comment>
<feature type="compositionally biased region" description="Low complexity" evidence="1">
    <location>
        <begin position="1"/>
        <end position="21"/>
    </location>
</feature>
<evidence type="ECO:0000256" key="2">
    <source>
        <dbReference type="SAM" id="Phobius"/>
    </source>
</evidence>
<dbReference type="Proteomes" id="UP001058974">
    <property type="component" value="Chromosome 3"/>
</dbReference>
<dbReference type="PANTHER" id="PTHR31446:SF29">
    <property type="entry name" value="ACID PHOSPHATASE_VANADIUM-DEPENDENT HALOPEROXIDASE-RELATED PROTEIN"/>
    <property type="match status" value="1"/>
</dbReference>
<feature type="transmembrane region" description="Helical" evidence="2">
    <location>
        <begin position="118"/>
        <end position="139"/>
    </location>
</feature>
<feature type="transmembrane region" description="Helical" evidence="2">
    <location>
        <begin position="196"/>
        <end position="217"/>
    </location>
</feature>
<dbReference type="AlphaFoldDB" id="A0A9D5AYZ4"/>
<keyword evidence="2" id="KW-0472">Membrane</keyword>
<keyword evidence="2" id="KW-1133">Transmembrane helix</keyword>
<evidence type="ECO:0000256" key="1">
    <source>
        <dbReference type="SAM" id="MobiDB-lite"/>
    </source>
</evidence>
<proteinExistence type="predicted"/>
<keyword evidence="2" id="KW-0812">Transmembrane</keyword>
<accession>A0A9D5AYZ4</accession>
<gene>
    <name evidence="3" type="ORF">KIW84_030139</name>
</gene>